<dbReference type="CDD" id="cd13954">
    <property type="entry name" value="7tmA_OR"/>
    <property type="match status" value="1"/>
</dbReference>
<dbReference type="OrthoDB" id="5967130at2759"/>
<dbReference type="Pfam" id="PF13853">
    <property type="entry name" value="7tm_4"/>
    <property type="match status" value="1"/>
</dbReference>
<reference evidence="14" key="2">
    <citation type="submission" date="2025-09" db="UniProtKB">
        <authorList>
            <consortium name="Ensembl"/>
        </authorList>
    </citation>
    <scope>IDENTIFICATION</scope>
</reference>
<accession>A0A8C5QYU5</accession>
<keyword evidence="9 11" id="KW-0675">Receptor</keyword>
<dbReference type="PROSITE" id="PS50262">
    <property type="entry name" value="G_PROTEIN_RECEP_F1_2"/>
    <property type="match status" value="1"/>
</dbReference>
<sequence length="312" mass="35411">MENKNQTWGSYFIINGITDLPSVQAPIFVLVLLIYLSILFGNTTILTLIFSDTKLHTPMYFFLGNLSFLDICYTTVTMHKILLTYTSGDKTVSFAGCLTQMYFYVAFLCSEYILLAAMAYDRYAAVCHPLRYQNLMSLERCSRLAMMSWGFGLLESIIFLGLISQYSFCRSNVINHLFCDLKPLIKLTCSNTNDIELVIQISAVVFGVFPLVFILVSYILIVSAILRIRSKEGKRKAFSTCSSHLTVVILFFGIILSMYMRPKSAYSIEQDKVLAILYALCIPTLNPFIYSLRNKEVKNALWKLKGSILGDK</sequence>
<keyword evidence="7 11" id="KW-0297">G-protein coupled receptor</keyword>
<dbReference type="InterPro" id="IPR050516">
    <property type="entry name" value="Olfactory_GPCR"/>
</dbReference>
<organism evidence="14 15">
    <name type="scientific">Leptobrachium leishanense</name>
    <name type="common">Leishan spiny toad</name>
    <dbReference type="NCBI Taxonomy" id="445787"/>
    <lineage>
        <taxon>Eukaryota</taxon>
        <taxon>Metazoa</taxon>
        <taxon>Chordata</taxon>
        <taxon>Craniata</taxon>
        <taxon>Vertebrata</taxon>
        <taxon>Euteleostomi</taxon>
        <taxon>Amphibia</taxon>
        <taxon>Batrachia</taxon>
        <taxon>Anura</taxon>
        <taxon>Pelobatoidea</taxon>
        <taxon>Megophryidae</taxon>
        <taxon>Leptobrachium</taxon>
    </lineage>
</organism>
<evidence type="ECO:0000313" key="14">
    <source>
        <dbReference type="Ensembl" id="ENSLLEP00000045242.1"/>
    </source>
</evidence>
<name>A0A8C5QYU5_9ANUR</name>
<evidence type="ECO:0000256" key="2">
    <source>
        <dbReference type="ARBA" id="ARBA00022475"/>
    </source>
</evidence>
<protein>
    <recommendedName>
        <fullName evidence="12">Olfactory receptor</fullName>
    </recommendedName>
</protein>
<keyword evidence="4 11" id="KW-0812">Transmembrane</keyword>
<evidence type="ECO:0000256" key="11">
    <source>
        <dbReference type="RuleBase" id="RU000688"/>
    </source>
</evidence>
<keyword evidence="15" id="KW-1185">Reference proteome</keyword>
<evidence type="ECO:0000256" key="12">
    <source>
        <dbReference type="RuleBase" id="RU363047"/>
    </source>
</evidence>
<dbReference type="GO" id="GO:0004930">
    <property type="term" value="F:G protein-coupled receptor activity"/>
    <property type="evidence" value="ECO:0007669"/>
    <property type="project" value="UniProtKB-KW"/>
</dbReference>
<feature type="transmembrane region" description="Helical" evidence="12">
    <location>
        <begin position="144"/>
        <end position="168"/>
    </location>
</feature>
<keyword evidence="5 12" id="KW-0552">Olfaction</keyword>
<keyword evidence="8 12" id="KW-0472">Membrane</keyword>
<dbReference type="Gene3D" id="1.20.1070.10">
    <property type="entry name" value="Rhodopsin 7-helix transmembrane proteins"/>
    <property type="match status" value="1"/>
</dbReference>
<dbReference type="PANTHER" id="PTHR26452">
    <property type="entry name" value="OLFACTORY RECEPTOR"/>
    <property type="match status" value="1"/>
</dbReference>
<keyword evidence="3 12" id="KW-0716">Sensory transduction</keyword>
<feature type="transmembrane region" description="Helical" evidence="12">
    <location>
        <begin position="238"/>
        <end position="260"/>
    </location>
</feature>
<evidence type="ECO:0000256" key="10">
    <source>
        <dbReference type="ARBA" id="ARBA00023224"/>
    </source>
</evidence>
<evidence type="ECO:0000256" key="7">
    <source>
        <dbReference type="ARBA" id="ARBA00023040"/>
    </source>
</evidence>
<dbReference type="SUPFAM" id="SSF81321">
    <property type="entry name" value="Family A G protein-coupled receptor-like"/>
    <property type="match status" value="1"/>
</dbReference>
<dbReference type="InterPro" id="IPR000725">
    <property type="entry name" value="Olfact_rcpt"/>
</dbReference>
<dbReference type="PRINTS" id="PR00245">
    <property type="entry name" value="OLFACTORYR"/>
</dbReference>
<evidence type="ECO:0000256" key="4">
    <source>
        <dbReference type="ARBA" id="ARBA00022692"/>
    </source>
</evidence>
<feature type="transmembrane region" description="Helical" evidence="12">
    <location>
        <begin position="102"/>
        <end position="123"/>
    </location>
</feature>
<evidence type="ECO:0000259" key="13">
    <source>
        <dbReference type="PROSITE" id="PS50262"/>
    </source>
</evidence>
<comment type="subcellular location">
    <subcellularLocation>
        <location evidence="1 12">Cell membrane</location>
        <topology evidence="1 12">Multi-pass membrane protein</topology>
    </subcellularLocation>
</comment>
<reference evidence="14" key="1">
    <citation type="submission" date="2025-08" db="UniProtKB">
        <authorList>
            <consortium name="Ensembl"/>
        </authorList>
    </citation>
    <scope>IDENTIFICATION</scope>
</reference>
<feature type="transmembrane region" description="Helical" evidence="12">
    <location>
        <begin position="197"/>
        <end position="226"/>
    </location>
</feature>
<evidence type="ECO:0000256" key="3">
    <source>
        <dbReference type="ARBA" id="ARBA00022606"/>
    </source>
</evidence>
<evidence type="ECO:0000313" key="15">
    <source>
        <dbReference type="Proteomes" id="UP000694569"/>
    </source>
</evidence>
<keyword evidence="6 12" id="KW-1133">Transmembrane helix</keyword>
<feature type="transmembrane region" description="Helical" evidence="12">
    <location>
        <begin position="27"/>
        <end position="50"/>
    </location>
</feature>
<dbReference type="PROSITE" id="PS00237">
    <property type="entry name" value="G_PROTEIN_RECEP_F1_1"/>
    <property type="match status" value="1"/>
</dbReference>
<dbReference type="InterPro" id="IPR000276">
    <property type="entry name" value="GPCR_Rhodpsn"/>
</dbReference>
<dbReference type="GO" id="GO:0005886">
    <property type="term" value="C:plasma membrane"/>
    <property type="evidence" value="ECO:0007669"/>
    <property type="project" value="UniProtKB-SubCell"/>
</dbReference>
<dbReference type="AlphaFoldDB" id="A0A8C5QYU5"/>
<dbReference type="GeneTree" id="ENSGT01150000286990"/>
<evidence type="ECO:0000256" key="9">
    <source>
        <dbReference type="ARBA" id="ARBA00023170"/>
    </source>
</evidence>
<dbReference type="PRINTS" id="PR00237">
    <property type="entry name" value="GPCRRHODOPSN"/>
</dbReference>
<feature type="transmembrane region" description="Helical" evidence="12">
    <location>
        <begin position="272"/>
        <end position="292"/>
    </location>
</feature>
<dbReference type="InterPro" id="IPR017452">
    <property type="entry name" value="GPCR_Rhodpsn_7TM"/>
</dbReference>
<keyword evidence="2 12" id="KW-1003">Cell membrane</keyword>
<dbReference type="FunFam" id="1.20.1070.10:FF:000001">
    <property type="entry name" value="Olfactory receptor"/>
    <property type="match status" value="1"/>
</dbReference>
<evidence type="ECO:0000256" key="5">
    <source>
        <dbReference type="ARBA" id="ARBA00022725"/>
    </source>
</evidence>
<feature type="domain" description="G-protein coupled receptors family 1 profile" evidence="13">
    <location>
        <begin position="41"/>
        <end position="290"/>
    </location>
</feature>
<proteinExistence type="inferred from homology"/>
<keyword evidence="10 11" id="KW-0807">Transducer</keyword>
<dbReference type="Ensembl" id="ENSLLET00000047042.1">
    <property type="protein sequence ID" value="ENSLLEP00000045242.1"/>
    <property type="gene ID" value="ENSLLEG00000028700.1"/>
</dbReference>
<feature type="transmembrane region" description="Helical" evidence="12">
    <location>
        <begin position="62"/>
        <end position="82"/>
    </location>
</feature>
<comment type="similarity">
    <text evidence="11">Belongs to the G-protein coupled receptor 1 family.</text>
</comment>
<evidence type="ECO:0000256" key="1">
    <source>
        <dbReference type="ARBA" id="ARBA00004651"/>
    </source>
</evidence>
<dbReference type="GO" id="GO:0004984">
    <property type="term" value="F:olfactory receptor activity"/>
    <property type="evidence" value="ECO:0007669"/>
    <property type="project" value="InterPro"/>
</dbReference>
<evidence type="ECO:0000256" key="6">
    <source>
        <dbReference type="ARBA" id="ARBA00022989"/>
    </source>
</evidence>
<evidence type="ECO:0000256" key="8">
    <source>
        <dbReference type="ARBA" id="ARBA00023136"/>
    </source>
</evidence>
<dbReference type="Proteomes" id="UP000694569">
    <property type="component" value="Unplaced"/>
</dbReference>